<dbReference type="PANTHER" id="PTHR37291:SF1">
    <property type="entry name" value="TYPE IV METHYL-DIRECTED RESTRICTION ENZYME ECOKMCRB SUBUNIT"/>
    <property type="match status" value="1"/>
</dbReference>
<dbReference type="RefSeq" id="WP_123861661.1">
    <property type="nucleotide sequence ID" value="NZ_CP033930.1"/>
</dbReference>
<name>A0AAD0YV45_CHRID</name>
<dbReference type="InterPro" id="IPR027417">
    <property type="entry name" value="P-loop_NTPase"/>
</dbReference>
<dbReference type="Proteomes" id="UP000269015">
    <property type="component" value="Chromosome"/>
</dbReference>
<dbReference type="InterPro" id="IPR052934">
    <property type="entry name" value="Methyl-DNA_Rec/Restrict_Enz"/>
</dbReference>
<evidence type="ECO:0000259" key="1">
    <source>
        <dbReference type="Pfam" id="PF07728"/>
    </source>
</evidence>
<gene>
    <name evidence="2" type="ORF">EG352_08245</name>
</gene>
<dbReference type="GO" id="GO:0005524">
    <property type="term" value="F:ATP binding"/>
    <property type="evidence" value="ECO:0007669"/>
    <property type="project" value="InterPro"/>
</dbReference>
<dbReference type="REBASE" id="282448">
    <property type="entry name" value="Cin5559McrBCP"/>
</dbReference>
<dbReference type="EMBL" id="CP033930">
    <property type="protein sequence ID" value="AZB17762.1"/>
    <property type="molecule type" value="Genomic_DNA"/>
</dbReference>
<dbReference type="PANTHER" id="PTHR37291">
    <property type="entry name" value="5-METHYLCYTOSINE-SPECIFIC RESTRICTION ENZYME B"/>
    <property type="match status" value="1"/>
</dbReference>
<reference evidence="2 3" key="1">
    <citation type="submission" date="2018-11" db="EMBL/GenBank/DDBJ databases">
        <title>Proposal to divide the Flavobacteriaceae and reorganize its genera based on Amino Acid Identity values calculated from whole genome sequences.</title>
        <authorList>
            <person name="Nicholson A.C."/>
            <person name="Gulvik C.A."/>
            <person name="Whitney A.M."/>
            <person name="Humrighouse B.W."/>
            <person name="Bell M."/>
            <person name="Holmes B."/>
            <person name="Steigerwalt A.G."/>
            <person name="Villarma A."/>
            <person name="Sheth M."/>
            <person name="Batra D."/>
            <person name="Pryor J."/>
            <person name="Bernardet J.-F."/>
            <person name="Hugo C."/>
            <person name="Kampfer P."/>
            <person name="Newman J."/>
            <person name="McQuiston J.R."/>
        </authorList>
    </citation>
    <scope>NUCLEOTIDE SEQUENCE [LARGE SCALE GENOMIC DNA]</scope>
    <source>
        <strain evidence="2 3">H5559</strain>
    </source>
</reference>
<protein>
    <submittedName>
        <fullName evidence="2">ATPase</fullName>
    </submittedName>
</protein>
<evidence type="ECO:0000313" key="2">
    <source>
        <dbReference type="EMBL" id="AZB17762.1"/>
    </source>
</evidence>
<dbReference type="Pfam" id="PF07728">
    <property type="entry name" value="AAA_5"/>
    <property type="match status" value="1"/>
</dbReference>
<dbReference type="Gene3D" id="3.40.50.300">
    <property type="entry name" value="P-loop containing nucleotide triphosphate hydrolases"/>
    <property type="match status" value="2"/>
</dbReference>
<sequence>MAVRKLKTNMTFTELIDKIEIWDPWKREYNHFIPEFIKEAGTGKKWQDWDQHIFHEFFMRSVGQCVSSLKLGYFTHEEKDLIKENWPQLAVLLQHMALNQQLPLFETYYQIKDLLRTFTNNNKKAATNRLIASLQPELLCTVVNEDKLRGLIYLLNKNVEDFDLKLTYDWFQDSYNLLQIFKQKLNKSAYEIVTLPWQVYAYFQEKNNVSSTELNDMSENTLDQQIQILEYKKQIILQGPPGTGKTRQAKELAIQLLGLSSTEELKDNPQFKIIQFHPSYSYEDFVRGIVAKPNEDGDGILFKAENRILAEFAHTALQNYKASQNPAETNISEDAFGVFIEKIKDEMAENDHHQYPLTSSVYLFSADKTKFKYKGNNWDAHKNGLNMKFSELRLIIESGAKERQDIKKMSEIEEKTRQHATYFMKVVEKYYEFKQTYQPKVIIAETTVLKNYVLVIDEINRANLSSVLGELIYALEYRGKAVDSIYAIEDANNESRNQLILPPNLYIIGTMNTADRSVGHIDYAIRRRFAFIDVLPEPLENDDRIHFNTEGFKKVSNLFKNGNVSGEFEAKDVQLGHSYFIAKKEDIRADQTKEEIFSMKMNYEVVPILLEYVKDGVLIGTFEDKEDNNKKYEIKDYINTLKTNN</sequence>
<accession>A0AAD0YV45</accession>
<dbReference type="AlphaFoldDB" id="A0AAD0YV45"/>
<organism evidence="2 3">
    <name type="scientific">Chryseobacterium indologenes</name>
    <name type="common">Flavobacterium indologenes</name>
    <dbReference type="NCBI Taxonomy" id="253"/>
    <lineage>
        <taxon>Bacteria</taxon>
        <taxon>Pseudomonadati</taxon>
        <taxon>Bacteroidota</taxon>
        <taxon>Flavobacteriia</taxon>
        <taxon>Flavobacteriales</taxon>
        <taxon>Weeksellaceae</taxon>
        <taxon>Chryseobacterium group</taxon>
        <taxon>Chryseobacterium</taxon>
    </lineage>
</organism>
<evidence type="ECO:0000313" key="3">
    <source>
        <dbReference type="Proteomes" id="UP000269015"/>
    </source>
</evidence>
<proteinExistence type="predicted"/>
<dbReference type="SUPFAM" id="SSF52540">
    <property type="entry name" value="P-loop containing nucleoside triphosphate hydrolases"/>
    <property type="match status" value="1"/>
</dbReference>
<dbReference type="GO" id="GO:0016887">
    <property type="term" value="F:ATP hydrolysis activity"/>
    <property type="evidence" value="ECO:0007669"/>
    <property type="project" value="InterPro"/>
</dbReference>
<feature type="domain" description="ATPase dynein-related AAA" evidence="1">
    <location>
        <begin position="437"/>
        <end position="529"/>
    </location>
</feature>
<dbReference type="InterPro" id="IPR011704">
    <property type="entry name" value="ATPase_dyneun-rel_AAA"/>
</dbReference>